<reference evidence="3" key="1">
    <citation type="journal article" date="2010" name="PLoS Negl. Trop. Dis.">
        <title>The genome sequence of Trypanosoma brucei gambiense, causative agent of chronic human african trypanosomiasis.</title>
        <authorList>
            <person name="Jackson A.P."/>
            <person name="Sanders M."/>
            <person name="Berry A."/>
            <person name="McQuillan J."/>
            <person name="Aslett M.A."/>
            <person name="Quail M.A."/>
            <person name="Chukualim B."/>
            <person name="Capewell P."/>
            <person name="MacLeod A."/>
            <person name="Melville S.E."/>
            <person name="Gibson W."/>
            <person name="Barry J.D."/>
            <person name="Berriman M."/>
            <person name="Hertz-Fowler C."/>
        </authorList>
    </citation>
    <scope>NUCLEOTIDE SEQUENCE [LARGE SCALE GENOMIC DNA]</scope>
    <source>
        <strain evidence="3">MHOM/CI/86/DAL972</strain>
    </source>
</reference>
<gene>
    <name evidence="2" type="ORF">TbgDal_III4440</name>
</gene>
<sequence length="140" mass="16251">MKKKTKKRVCDRSMETLNQRNKFKWTAHRTRERQPQRVTRNESVSGTRHSGTVMGYSQKKKITGQTAVSTKIESSMCLSMQRPSLSFYPTLFAPKPRFLYLIFSPLSLSLSNPSSYHTVLYAQSAITVAHNYPFHIYTRR</sequence>
<evidence type="ECO:0000313" key="2">
    <source>
        <dbReference type="EMBL" id="CBH10102.1"/>
    </source>
</evidence>
<name>C9ZL93_TRYB9</name>
<feature type="compositionally biased region" description="Polar residues" evidence="1">
    <location>
        <begin position="36"/>
        <end position="50"/>
    </location>
</feature>
<feature type="region of interest" description="Disordered" evidence="1">
    <location>
        <begin position="28"/>
        <end position="60"/>
    </location>
</feature>
<dbReference type="GeneID" id="23859242"/>
<dbReference type="Proteomes" id="UP000002316">
    <property type="component" value="Chromosome 3"/>
</dbReference>
<dbReference type="KEGG" id="tbg:TbgDal_III4440"/>
<dbReference type="AlphaFoldDB" id="C9ZL93"/>
<evidence type="ECO:0000256" key="1">
    <source>
        <dbReference type="SAM" id="MobiDB-lite"/>
    </source>
</evidence>
<proteinExistence type="predicted"/>
<organism evidence="2 3">
    <name type="scientific">Trypanosoma brucei gambiense (strain MHOM/CI/86/DAL972)</name>
    <dbReference type="NCBI Taxonomy" id="679716"/>
    <lineage>
        <taxon>Eukaryota</taxon>
        <taxon>Discoba</taxon>
        <taxon>Euglenozoa</taxon>
        <taxon>Kinetoplastea</taxon>
        <taxon>Metakinetoplastina</taxon>
        <taxon>Trypanosomatida</taxon>
        <taxon>Trypanosomatidae</taxon>
        <taxon>Trypanosoma</taxon>
    </lineage>
</organism>
<dbReference type="RefSeq" id="XP_011772392.1">
    <property type="nucleotide sequence ID" value="XM_011774090.1"/>
</dbReference>
<dbReference type="EMBL" id="FN554966">
    <property type="protein sequence ID" value="CBH10102.1"/>
    <property type="molecule type" value="Genomic_DNA"/>
</dbReference>
<evidence type="ECO:0000313" key="3">
    <source>
        <dbReference type="Proteomes" id="UP000002316"/>
    </source>
</evidence>
<accession>C9ZL93</accession>
<protein>
    <submittedName>
        <fullName evidence="2">Uncharacterized protein</fullName>
    </submittedName>
</protein>